<dbReference type="PANTHER" id="PTHR23030">
    <property type="entry name" value="PCD6 INTERACTING PROTEIN-RELATED"/>
    <property type="match status" value="1"/>
</dbReference>
<keyword evidence="3" id="KW-0963">Cytoplasm</keyword>
<evidence type="ECO:0000256" key="4">
    <source>
        <dbReference type="ARBA" id="ARBA00022753"/>
    </source>
</evidence>
<feature type="non-terminal residue" evidence="8">
    <location>
        <position position="943"/>
    </location>
</feature>
<dbReference type="Pfam" id="PF13949">
    <property type="entry name" value="ALIX_LYPXL_bnd"/>
    <property type="match status" value="1"/>
</dbReference>
<keyword evidence="4" id="KW-0967">Endosome</keyword>
<dbReference type="SMART" id="SM01041">
    <property type="entry name" value="BRO1"/>
    <property type="match status" value="1"/>
</dbReference>
<feature type="compositionally biased region" description="Low complexity" evidence="6">
    <location>
        <begin position="856"/>
        <end position="874"/>
    </location>
</feature>
<evidence type="ECO:0000256" key="6">
    <source>
        <dbReference type="SAM" id="MobiDB-lite"/>
    </source>
</evidence>
<accession>F4NUC2</accession>
<dbReference type="InterPro" id="IPR038499">
    <property type="entry name" value="BRO1_sf"/>
</dbReference>
<dbReference type="GO" id="GO:0005768">
    <property type="term" value="C:endosome"/>
    <property type="evidence" value="ECO:0000318"/>
    <property type="project" value="GO_Central"/>
</dbReference>
<evidence type="ECO:0000313" key="9">
    <source>
        <dbReference type="Proteomes" id="UP000007241"/>
    </source>
</evidence>
<dbReference type="InterPro" id="IPR025304">
    <property type="entry name" value="ALIX_V_dom"/>
</dbReference>
<evidence type="ECO:0000256" key="2">
    <source>
        <dbReference type="ARBA" id="ARBA00004496"/>
    </source>
</evidence>
<evidence type="ECO:0000313" key="8">
    <source>
        <dbReference type="EMBL" id="EGF83996.1"/>
    </source>
</evidence>
<dbReference type="CDD" id="cd22541">
    <property type="entry name" value="SP5_N"/>
    <property type="match status" value="1"/>
</dbReference>
<feature type="compositionally biased region" description="Low complexity" evidence="6">
    <location>
        <begin position="928"/>
        <end position="943"/>
    </location>
</feature>
<dbReference type="Gene3D" id="1.20.120.560">
    <property type="entry name" value="alix/aip1 in complex with the ypdl late domain"/>
    <property type="match status" value="1"/>
</dbReference>
<dbReference type="InterPro" id="IPR004328">
    <property type="entry name" value="BRO1_dom"/>
</dbReference>
<dbReference type="FunCoup" id="F4NUC2">
    <property type="interactions" value="346"/>
</dbReference>
<feature type="domain" description="BRO1" evidence="7">
    <location>
        <begin position="5"/>
        <end position="422"/>
    </location>
</feature>
<dbReference type="GeneID" id="18243072"/>
<dbReference type="GO" id="GO:0043328">
    <property type="term" value="P:protein transport to vacuole involved in ubiquitin-dependent protein catabolic process via the multivesicular body sorting pathway"/>
    <property type="evidence" value="ECO:0000318"/>
    <property type="project" value="GO_Central"/>
</dbReference>
<comment type="subcellular location">
    <subcellularLocation>
        <location evidence="2">Cytoplasm</location>
    </subcellularLocation>
    <subcellularLocation>
        <location evidence="1">Endosome</location>
    </subcellularLocation>
</comment>
<evidence type="ECO:0000256" key="3">
    <source>
        <dbReference type="ARBA" id="ARBA00022490"/>
    </source>
</evidence>
<dbReference type="AlphaFoldDB" id="F4NUC2"/>
<reference evidence="8 9" key="1">
    <citation type="submission" date="2009-12" db="EMBL/GenBank/DDBJ databases">
        <title>The draft genome of Batrachochytrium dendrobatidis.</title>
        <authorList>
            <consortium name="US DOE Joint Genome Institute (JGI-PGF)"/>
            <person name="Kuo A."/>
            <person name="Salamov A."/>
            <person name="Schmutz J."/>
            <person name="Lucas S."/>
            <person name="Pitluck S."/>
            <person name="Rosenblum E."/>
            <person name="Stajich J."/>
            <person name="Eisen M."/>
            <person name="Grigoriev I.V."/>
        </authorList>
    </citation>
    <scope>NUCLEOTIDE SEQUENCE [LARGE SCALE GENOMIC DNA]</scope>
    <source>
        <strain evidence="9">JAM81 / FGSC 10211</strain>
    </source>
</reference>
<dbReference type="HOGENOM" id="CLU_003661_0_0_1"/>
<dbReference type="EMBL" id="GL882879">
    <property type="protein sequence ID" value="EGF83996.1"/>
    <property type="molecule type" value="Genomic_DNA"/>
</dbReference>
<dbReference type="RefSeq" id="XP_006675051.1">
    <property type="nucleotide sequence ID" value="XM_006674988.1"/>
</dbReference>
<gene>
    <name evidence="8" type="ORF">BATDEDRAFT_8822</name>
</gene>
<evidence type="ECO:0000256" key="5">
    <source>
        <dbReference type="ARBA" id="ARBA00041284"/>
    </source>
</evidence>
<dbReference type="OMA" id="YLKRSYG"/>
<protein>
    <recommendedName>
        <fullName evidence="5">BRO domain-containing protein 1</fullName>
    </recommendedName>
</protein>
<dbReference type="PANTHER" id="PTHR23030:SF30">
    <property type="entry name" value="TYROSINE-PROTEIN PHOSPHATASE NON-RECEPTOR TYPE 23"/>
    <property type="match status" value="1"/>
</dbReference>
<dbReference type="Proteomes" id="UP000007241">
    <property type="component" value="Unassembled WGS sequence"/>
</dbReference>
<evidence type="ECO:0000259" key="7">
    <source>
        <dbReference type="PROSITE" id="PS51180"/>
    </source>
</evidence>
<dbReference type="InParanoid" id="F4NUC2"/>
<proteinExistence type="predicted"/>
<dbReference type="STRING" id="684364.F4NUC2"/>
<evidence type="ECO:0000256" key="1">
    <source>
        <dbReference type="ARBA" id="ARBA00004177"/>
    </source>
</evidence>
<keyword evidence="9" id="KW-1185">Reference proteome</keyword>
<dbReference type="Pfam" id="PF03097">
    <property type="entry name" value="BRO1"/>
    <property type="match status" value="1"/>
</dbReference>
<sequence>MFQTPLLHVPTKHTDDVDFAPAFRQYIVSAYAEDPDTHAAAIAALNRARQDIRGCGKDITGRDILYRYYGQLELLDLRFPIDGKTVTILFNWYDAFTSKQVSQYSIAYEKASVIFNIAATCSSIGALQNRFDLAGLKVAFNYFQASAGLFQYINDNFLHPPSVDMSRNSVKCLGELMLAQAQECFLEKVLIEKKQGLLVAKLAAQIALVYSTVLDGFGNPSLKGQFDKSWFDLVKIKSNHFQALAHYHKSIQLETENQYGELTAHATAADTIATNNIKLAEQFVSAFPSFTVSKEIASTAATTTSGQKTSDATAVLDMAKSLAKIVGERKQTAIKDNELIYHATVPDMAALPPIEKLNAVKPIPFADLCTNGRADISLIIGRDIFQALVPLSVHESSSLYSEEKAKLLRGEQDRVKEADADLQVTFDSLNMVPTLNRLKNFLRADPHTSDTLDINIPKTIIEACNTVRAEETDRTKIDYILSLINASKIKSDTTLSELAMLLDKEQYECETNRVKYMDQWTMEPSFKLVAKHRKDLREYCESSEKAKETDKVMMKQIEGIQGFLALFTCSIKELEKNLADAVVSAGGSSMAAASTGSSQNISLLDECIDGTPSSDGLGALGEQIVLEKIDGILQRLRALKKARSDLVEDLKQKLHNDDVSSLLLLNKGREQHIFQTELFKFRPLQSKIDSNLESHAGLLKDVTNEFHKLLKSSQAMKVLDLRENKRNQLISQWSKQFGLYKEIKSGLAKGIEFYKDLETKVGELRELVVGFVNRRSSEVAALIKLIDSTQAEKGQAVLKEQLRQLSVSENSQASIGHGVPGSTGLQQGQYLQYQATPPPPAVSSAVSTTAYQTPLNLQQQPPPYQTLLTQQSPTASYSAPPQQQQRSHIPFSSTTNHTGSAPSSQYPLQQQGYQHPPPHFTSESNTGYPSQPQYPSQQPQYQQ</sequence>
<feature type="region of interest" description="Disordered" evidence="6">
    <location>
        <begin position="856"/>
        <end position="943"/>
    </location>
</feature>
<dbReference type="Gene3D" id="1.20.140.50">
    <property type="entry name" value="alix/aip1 like domains"/>
    <property type="match status" value="1"/>
</dbReference>
<organism evidence="8 9">
    <name type="scientific">Batrachochytrium dendrobatidis (strain JAM81 / FGSC 10211)</name>
    <name type="common">Frog chytrid fungus</name>
    <dbReference type="NCBI Taxonomy" id="684364"/>
    <lineage>
        <taxon>Eukaryota</taxon>
        <taxon>Fungi</taxon>
        <taxon>Fungi incertae sedis</taxon>
        <taxon>Chytridiomycota</taxon>
        <taxon>Chytridiomycota incertae sedis</taxon>
        <taxon>Chytridiomycetes</taxon>
        <taxon>Rhizophydiales</taxon>
        <taxon>Rhizophydiales incertae sedis</taxon>
        <taxon>Batrachochytrium</taxon>
    </lineage>
</organism>
<feature type="compositionally biased region" description="Polar residues" evidence="6">
    <location>
        <begin position="875"/>
        <end position="913"/>
    </location>
</feature>
<dbReference type="OrthoDB" id="2141925at2759"/>
<name>F4NUC2_BATDJ</name>
<dbReference type="PROSITE" id="PS51180">
    <property type="entry name" value="BRO1"/>
    <property type="match status" value="1"/>
</dbReference>
<dbReference type="Gene3D" id="1.25.40.280">
    <property type="entry name" value="alix/aip1 like domains"/>
    <property type="match status" value="1"/>
</dbReference>